<dbReference type="Proteomes" id="UP001501556">
    <property type="component" value="Unassembled WGS sequence"/>
</dbReference>
<dbReference type="InterPro" id="IPR008279">
    <property type="entry name" value="PEP-util_enz_mobile_dom"/>
</dbReference>
<accession>A0ABP7NYF9</accession>
<gene>
    <name evidence="4" type="ORF">GCM10022407_00180</name>
</gene>
<protein>
    <recommendedName>
        <fullName evidence="6">Pyruvate, water dikinase</fullName>
    </recommendedName>
</protein>
<dbReference type="PANTHER" id="PTHR43615">
    <property type="entry name" value="PHOSPHOENOLPYRUVATE SYNTHASE-RELATED"/>
    <property type="match status" value="1"/>
</dbReference>
<evidence type="ECO:0000256" key="1">
    <source>
        <dbReference type="SAM" id="MobiDB-lite"/>
    </source>
</evidence>
<dbReference type="Gene3D" id="3.30.1490.20">
    <property type="entry name" value="ATP-grasp fold, A domain"/>
    <property type="match status" value="1"/>
</dbReference>
<feature type="domain" description="PEP-utilising enzyme mobile" evidence="2">
    <location>
        <begin position="833"/>
        <end position="901"/>
    </location>
</feature>
<sequence>MFLTASQLTAAQALGGKGHGLRRLLAAGVPVPDFAVIPAETFDALLRGLPTDAKGLAQRRARLLEFTLTTADEQALRDCLTAWGFPRQPVVVRSSVVDEDGGQAAFAGLMDSFLNLTTLPQVLDAVARCAASAYSDRASAYRQHRGLAVARPAVVVQRQVRPVASGVLFSTLPEFPQELAIHAVWGFGEGLVGGTLQPDEFYFTKQTGQLSRHAIAHKPEQLVAVADVSTDVNDLAVDGNIDAVAPTSDEVIEIAEAVGAAGTKADSHATLHLAAVPAPDQNRACLTPAQLAELFALGTRLEQALGGPQDVEFVATADGVWVVQARPITQPIPEVVVYDNSNIQESYCGVTTPLTFSFAQRAYATVYRQTMRVLGLPAAQVAAHEAVVSQLLGLVRGRIYYNINNWYRGLQLLPAFRQNKADMERMMGLEEPVDFVTSQRKTLAASLRLLPRLALNLARLLWAFGYLKTRVAAFHAHFRAEYGRFYALPLATLPPAALLREKARLDAALLDRWTTPIINDFYVMMANGRVARALQKAGIADPDEFLSRYLAGDAQLAGTQPTHRLQALARLAWPRPALRELLLALPPDVHAQVARTAPDFYREVEGFIGQYGDRTAGELKLETRTMRVAPEVFYQYLRNFLLAEPPPPPTARPGDALHQRALQELAARLAGRPFWGRRQTWAALRQLQRAIGYREALRLERTRLFGMYRTLYLALGQHLTTQRQLAEPAEIFWLTEDEIATAAVVAATPGAADAPRPDPAPALPTLVAQRRREFAGYAREDVPSRVTVPSPPVSGAAPPENPRALRGTGCYPGTVEGEVLVITDPGGNLDVSGKIVCALRTDPGWAALFPMCRGVIIEKGSSLSHSVILLRELGIPTIINVPGVTKRLHSGQRIWLDGRTGEIGES</sequence>
<reference evidence="5" key="1">
    <citation type="journal article" date="2019" name="Int. J. Syst. Evol. Microbiol.">
        <title>The Global Catalogue of Microorganisms (GCM) 10K type strain sequencing project: providing services to taxonomists for standard genome sequencing and annotation.</title>
        <authorList>
            <consortium name="The Broad Institute Genomics Platform"/>
            <consortium name="The Broad Institute Genome Sequencing Center for Infectious Disease"/>
            <person name="Wu L."/>
            <person name="Ma J."/>
        </authorList>
    </citation>
    <scope>NUCLEOTIDE SEQUENCE [LARGE SCALE GENOMIC DNA]</scope>
    <source>
        <strain evidence="5">JCM 17217</strain>
    </source>
</reference>
<dbReference type="Pfam" id="PF01326">
    <property type="entry name" value="PPDK_N"/>
    <property type="match status" value="1"/>
</dbReference>
<dbReference type="SUPFAM" id="SSF56059">
    <property type="entry name" value="Glutathione synthetase ATP-binding domain-like"/>
    <property type="match status" value="1"/>
</dbReference>
<dbReference type="SUPFAM" id="SSF52009">
    <property type="entry name" value="Phosphohistidine domain"/>
    <property type="match status" value="1"/>
</dbReference>
<comment type="caution">
    <text evidence="4">The sequence shown here is derived from an EMBL/GenBank/DDBJ whole genome shotgun (WGS) entry which is preliminary data.</text>
</comment>
<dbReference type="PANTHER" id="PTHR43615:SF1">
    <property type="entry name" value="PPDK_N DOMAIN-CONTAINING PROTEIN"/>
    <property type="match status" value="1"/>
</dbReference>
<dbReference type="InterPro" id="IPR013815">
    <property type="entry name" value="ATP_grasp_subdomain_1"/>
</dbReference>
<keyword evidence="5" id="KW-1185">Reference proteome</keyword>
<dbReference type="InterPro" id="IPR002192">
    <property type="entry name" value="PPDK_AMP/ATP-bd"/>
</dbReference>
<feature type="domain" description="Pyruvate phosphate dikinase AMP/ATP-binding" evidence="3">
    <location>
        <begin position="13"/>
        <end position="330"/>
    </location>
</feature>
<dbReference type="Gene3D" id="3.50.30.10">
    <property type="entry name" value="Phosphohistidine domain"/>
    <property type="match status" value="1"/>
</dbReference>
<dbReference type="RefSeq" id="WP_345119709.1">
    <property type="nucleotide sequence ID" value="NZ_BAABDI010000001.1"/>
</dbReference>
<evidence type="ECO:0000313" key="5">
    <source>
        <dbReference type="Proteomes" id="UP001501556"/>
    </source>
</evidence>
<proteinExistence type="predicted"/>
<dbReference type="InterPro" id="IPR051549">
    <property type="entry name" value="PEP_Utilizing_Enz"/>
</dbReference>
<dbReference type="Pfam" id="PF00391">
    <property type="entry name" value="PEP-utilizers"/>
    <property type="match status" value="1"/>
</dbReference>
<feature type="compositionally biased region" description="Low complexity" evidence="1">
    <location>
        <begin position="784"/>
        <end position="798"/>
    </location>
</feature>
<evidence type="ECO:0000259" key="3">
    <source>
        <dbReference type="Pfam" id="PF01326"/>
    </source>
</evidence>
<name>A0ABP7NYF9_9BACT</name>
<dbReference type="InterPro" id="IPR036637">
    <property type="entry name" value="Phosphohistidine_dom_sf"/>
</dbReference>
<dbReference type="Gene3D" id="3.30.470.20">
    <property type="entry name" value="ATP-grasp fold, B domain"/>
    <property type="match status" value="1"/>
</dbReference>
<dbReference type="EMBL" id="BAABDI010000001">
    <property type="protein sequence ID" value="GAA3956643.1"/>
    <property type="molecule type" value="Genomic_DNA"/>
</dbReference>
<evidence type="ECO:0000259" key="2">
    <source>
        <dbReference type="Pfam" id="PF00391"/>
    </source>
</evidence>
<evidence type="ECO:0008006" key="6">
    <source>
        <dbReference type="Google" id="ProtNLM"/>
    </source>
</evidence>
<feature type="region of interest" description="Disordered" evidence="1">
    <location>
        <begin position="783"/>
        <end position="804"/>
    </location>
</feature>
<organism evidence="4 5">
    <name type="scientific">Hymenobacter antarcticus</name>
    <dbReference type="NCBI Taxonomy" id="486270"/>
    <lineage>
        <taxon>Bacteria</taxon>
        <taxon>Pseudomonadati</taxon>
        <taxon>Bacteroidota</taxon>
        <taxon>Cytophagia</taxon>
        <taxon>Cytophagales</taxon>
        <taxon>Hymenobacteraceae</taxon>
        <taxon>Hymenobacter</taxon>
    </lineage>
</organism>
<evidence type="ECO:0000313" key="4">
    <source>
        <dbReference type="EMBL" id="GAA3956643.1"/>
    </source>
</evidence>